<comment type="similarity">
    <text evidence="1 5">Belongs to the VPS29 family.</text>
</comment>
<keyword evidence="8" id="KW-1185">Reference proteome</keyword>
<keyword evidence="3" id="KW-0479">Metal-binding</keyword>
<dbReference type="NCBIfam" id="TIGR00040">
    <property type="entry name" value="yfcE"/>
    <property type="match status" value="1"/>
</dbReference>
<name>A0A1Y1HZQ1_KLENI</name>
<protein>
    <recommendedName>
        <fullName evidence="2 5">Vacuolar protein sorting-associated protein 29</fullName>
    </recommendedName>
</protein>
<reference evidence="7 8" key="1">
    <citation type="journal article" date="2014" name="Nat. Commun.">
        <title>Klebsormidium flaccidum genome reveals primary factors for plant terrestrial adaptation.</title>
        <authorList>
            <person name="Hori K."/>
            <person name="Maruyama F."/>
            <person name="Fujisawa T."/>
            <person name="Togashi T."/>
            <person name="Yamamoto N."/>
            <person name="Seo M."/>
            <person name="Sato S."/>
            <person name="Yamada T."/>
            <person name="Mori H."/>
            <person name="Tajima N."/>
            <person name="Moriyama T."/>
            <person name="Ikeuchi M."/>
            <person name="Watanabe M."/>
            <person name="Wada H."/>
            <person name="Kobayashi K."/>
            <person name="Saito M."/>
            <person name="Masuda T."/>
            <person name="Sasaki-Sekimoto Y."/>
            <person name="Mashiguchi K."/>
            <person name="Awai K."/>
            <person name="Shimojima M."/>
            <person name="Masuda S."/>
            <person name="Iwai M."/>
            <person name="Nobusawa T."/>
            <person name="Narise T."/>
            <person name="Kondo S."/>
            <person name="Saito H."/>
            <person name="Sato R."/>
            <person name="Murakawa M."/>
            <person name="Ihara Y."/>
            <person name="Oshima-Yamada Y."/>
            <person name="Ohtaka K."/>
            <person name="Satoh M."/>
            <person name="Sonobe K."/>
            <person name="Ishii M."/>
            <person name="Ohtani R."/>
            <person name="Kanamori-Sato M."/>
            <person name="Honoki R."/>
            <person name="Miyazaki D."/>
            <person name="Mochizuki H."/>
            <person name="Umetsu J."/>
            <person name="Higashi K."/>
            <person name="Shibata D."/>
            <person name="Kamiya Y."/>
            <person name="Sato N."/>
            <person name="Nakamura Y."/>
            <person name="Tabata S."/>
            <person name="Ida S."/>
            <person name="Kurokawa K."/>
            <person name="Ohta H."/>
        </authorList>
    </citation>
    <scope>NUCLEOTIDE SEQUENCE [LARGE SCALE GENOMIC DNA]</scope>
    <source>
        <strain evidence="7 8">NIES-2285</strain>
    </source>
</reference>
<dbReference type="InterPro" id="IPR020935">
    <property type="entry name" value="PdiEstase_YfcE_CS"/>
</dbReference>
<evidence type="ECO:0000256" key="2">
    <source>
        <dbReference type="ARBA" id="ARBA00017767"/>
    </source>
</evidence>
<sequence>MAQVVGLISDTHGVLLPEAVRALSAATGTIIHAGDIGEPRYKSRLKASDLVEELETGTGSKVVAVTGNVDDNCPETVALYPAFRTLRLFDRKFLVIHICGFPPAVDPRAADIIAAEHPDVVVFGHSHVPGAELHEGTLYINPGSAGPVRFRLPQCIAVLHFDGEYCVRFIRLGSSNNKLMALPINVKLLYDSKAGCFELDRPKIR</sequence>
<dbReference type="SUPFAM" id="SSF56300">
    <property type="entry name" value="Metallo-dependent phosphatases"/>
    <property type="match status" value="1"/>
</dbReference>
<dbReference type="OMA" id="FICGHSH"/>
<evidence type="ECO:0000256" key="4">
    <source>
        <dbReference type="ARBA" id="ARBA00022801"/>
    </source>
</evidence>
<dbReference type="InterPro" id="IPR029052">
    <property type="entry name" value="Metallo-depent_PP-like"/>
</dbReference>
<organism evidence="7 8">
    <name type="scientific">Klebsormidium nitens</name>
    <name type="common">Green alga</name>
    <name type="synonym">Ulothrix nitens</name>
    <dbReference type="NCBI Taxonomy" id="105231"/>
    <lineage>
        <taxon>Eukaryota</taxon>
        <taxon>Viridiplantae</taxon>
        <taxon>Streptophyta</taxon>
        <taxon>Klebsormidiophyceae</taxon>
        <taxon>Klebsormidiales</taxon>
        <taxon>Klebsormidiaceae</taxon>
        <taxon>Klebsormidium</taxon>
    </lineage>
</organism>
<evidence type="ECO:0000313" key="7">
    <source>
        <dbReference type="EMBL" id="GAQ84134.1"/>
    </source>
</evidence>
<gene>
    <name evidence="7" type="ORF">KFL_001770200</name>
</gene>
<dbReference type="InterPro" id="IPR000979">
    <property type="entry name" value="Phosphodiesterase_MJ0936/Vps29"/>
</dbReference>
<keyword evidence="4" id="KW-0378">Hydrolase</keyword>
<dbReference type="GO" id="GO:0016787">
    <property type="term" value="F:hydrolase activity"/>
    <property type="evidence" value="ECO:0007669"/>
    <property type="project" value="UniProtKB-KW"/>
</dbReference>
<dbReference type="PANTHER" id="PTHR11124">
    <property type="entry name" value="VACUOLAR SORTING PROTEIN VPS29"/>
    <property type="match status" value="1"/>
</dbReference>
<proteinExistence type="inferred from homology"/>
<evidence type="ECO:0000256" key="3">
    <source>
        <dbReference type="ARBA" id="ARBA00022723"/>
    </source>
</evidence>
<accession>A0A1Y1HZQ1</accession>
<evidence type="ECO:0000256" key="5">
    <source>
        <dbReference type="RuleBase" id="RU362040"/>
    </source>
</evidence>
<evidence type="ECO:0000313" key="8">
    <source>
        <dbReference type="Proteomes" id="UP000054558"/>
    </source>
</evidence>
<dbReference type="Gene3D" id="3.60.21.10">
    <property type="match status" value="1"/>
</dbReference>
<dbReference type="EMBL" id="DF237126">
    <property type="protein sequence ID" value="GAQ84134.1"/>
    <property type="molecule type" value="Genomic_DNA"/>
</dbReference>
<feature type="domain" description="Calcineurin-like phosphoesterase" evidence="6">
    <location>
        <begin position="5"/>
        <end position="162"/>
    </location>
</feature>
<dbReference type="AlphaFoldDB" id="A0A1Y1HZQ1"/>
<dbReference type="Proteomes" id="UP000054558">
    <property type="component" value="Unassembled WGS sequence"/>
</dbReference>
<dbReference type="GO" id="GO:0046872">
    <property type="term" value="F:metal ion binding"/>
    <property type="evidence" value="ECO:0007669"/>
    <property type="project" value="UniProtKB-KW"/>
</dbReference>
<dbReference type="PROSITE" id="PS01269">
    <property type="entry name" value="UPF0025"/>
    <property type="match status" value="1"/>
</dbReference>
<dbReference type="OrthoDB" id="1918287at2759"/>
<dbReference type="InterPro" id="IPR024654">
    <property type="entry name" value="Calcineurin-like_PHP_lpxH"/>
</dbReference>
<evidence type="ECO:0000256" key="1">
    <source>
        <dbReference type="ARBA" id="ARBA00005945"/>
    </source>
</evidence>
<evidence type="ECO:0000259" key="6">
    <source>
        <dbReference type="Pfam" id="PF12850"/>
    </source>
</evidence>
<dbReference type="Pfam" id="PF12850">
    <property type="entry name" value="Metallophos_2"/>
    <property type="match status" value="1"/>
</dbReference>